<dbReference type="InterPro" id="IPR037185">
    <property type="entry name" value="EmrE-like"/>
</dbReference>
<evidence type="ECO:0000256" key="5">
    <source>
        <dbReference type="ARBA" id="ARBA00022989"/>
    </source>
</evidence>
<feature type="compositionally biased region" description="Polar residues" evidence="7">
    <location>
        <begin position="106"/>
        <end position="118"/>
    </location>
</feature>
<protein>
    <submittedName>
        <fullName evidence="10">Solute carrier family 35 member f6</fullName>
    </submittedName>
</protein>
<keyword evidence="6 8" id="KW-0472">Membrane</keyword>
<evidence type="ECO:0000256" key="7">
    <source>
        <dbReference type="SAM" id="MobiDB-lite"/>
    </source>
</evidence>
<sequence>MTQTWILILGMLTTGSVNTVSKKAMFNTEAVGTYSPKHHFDKPFTQTLIMFLGEFLVILMYLMDLRKKKKQQKLTYQDTFKINKDNEDATDVEERKKLLGDRNKKTNSSFEDGSNQSSHDPDFNSNSGSGSGSRSESGSDNVNTINNTKSELKSLTNDPKSKQMKKTSIWLFLLPAICDVFGTSLAGLGLMYTTASVFQMLRGSIIVFSAIIAVTVMRRKLHAYQWTGIFIVTAGLVLVGLSSIKGEKNARSVNKTLLGILFILLGQFVSASQFSIEEYFLKNKPDVTPQRVVGTEGMFGTIMMTAIVLPILYYIPGKDNGSQENAIDSAVMIGNNWFLALMVVLYWLSIAFYNFFSLTFAKQLSTVHRTLIDTCRTLCVWLVEILIGISKPTYGETWSKWSFLQLGGFFLLVLGTAIHHGVLKIDFLQKYFMKKSKTDSSSN</sequence>
<feature type="transmembrane region" description="Helical" evidence="8">
    <location>
        <begin position="169"/>
        <end position="191"/>
    </location>
</feature>
<feature type="compositionally biased region" description="Polar residues" evidence="7">
    <location>
        <begin position="140"/>
        <end position="158"/>
    </location>
</feature>
<dbReference type="PANTHER" id="PTHR13146">
    <property type="match status" value="1"/>
</dbReference>
<feature type="transmembrane region" description="Helical" evidence="8">
    <location>
        <begin position="401"/>
        <end position="423"/>
    </location>
</feature>
<feature type="chain" id="PRO_5047166906" evidence="9">
    <location>
        <begin position="20"/>
        <end position="443"/>
    </location>
</feature>
<feature type="transmembrane region" description="Helical" evidence="8">
    <location>
        <begin position="223"/>
        <end position="244"/>
    </location>
</feature>
<dbReference type="Pfam" id="PF08627">
    <property type="entry name" value="CRT-like"/>
    <property type="match status" value="1"/>
</dbReference>
<feature type="compositionally biased region" description="Low complexity" evidence="7">
    <location>
        <begin position="125"/>
        <end position="139"/>
    </location>
</feature>
<comment type="caution">
    <text evidence="10">The sequence shown here is derived from an EMBL/GenBank/DDBJ whole genome shotgun (WGS) entry which is preliminary data.</text>
</comment>
<organism evidence="10 11">
    <name type="scientific">Anaeramoeba flamelloides</name>
    <dbReference type="NCBI Taxonomy" id="1746091"/>
    <lineage>
        <taxon>Eukaryota</taxon>
        <taxon>Metamonada</taxon>
        <taxon>Anaeramoebidae</taxon>
        <taxon>Anaeramoeba</taxon>
    </lineage>
</organism>
<keyword evidence="4 8" id="KW-0812">Transmembrane</keyword>
<dbReference type="Gene3D" id="1.10.3730.20">
    <property type="match status" value="1"/>
</dbReference>
<evidence type="ECO:0000256" key="3">
    <source>
        <dbReference type="ARBA" id="ARBA00022448"/>
    </source>
</evidence>
<keyword evidence="5 8" id="KW-1133">Transmembrane helix</keyword>
<evidence type="ECO:0000256" key="1">
    <source>
        <dbReference type="ARBA" id="ARBA00004141"/>
    </source>
</evidence>
<evidence type="ECO:0000256" key="6">
    <source>
        <dbReference type="ARBA" id="ARBA00023136"/>
    </source>
</evidence>
<dbReference type="Proteomes" id="UP001150062">
    <property type="component" value="Unassembled WGS sequence"/>
</dbReference>
<feature type="transmembrane region" description="Helical" evidence="8">
    <location>
        <begin position="256"/>
        <end position="276"/>
    </location>
</feature>
<dbReference type="EMBL" id="JAOAOG010000108">
    <property type="protein sequence ID" value="KAJ6248738.1"/>
    <property type="molecule type" value="Genomic_DNA"/>
</dbReference>
<feature type="region of interest" description="Disordered" evidence="7">
    <location>
        <begin position="94"/>
        <end position="159"/>
    </location>
</feature>
<proteinExistence type="inferred from homology"/>
<keyword evidence="11" id="KW-1185">Reference proteome</keyword>
<feature type="compositionally biased region" description="Basic and acidic residues" evidence="7">
    <location>
        <begin position="94"/>
        <end position="104"/>
    </location>
</feature>
<evidence type="ECO:0000313" key="11">
    <source>
        <dbReference type="Proteomes" id="UP001150062"/>
    </source>
</evidence>
<feature type="transmembrane region" description="Helical" evidence="8">
    <location>
        <begin position="297"/>
        <end position="316"/>
    </location>
</feature>
<gene>
    <name evidence="10" type="ORF">M0813_17341</name>
</gene>
<feature type="signal peptide" evidence="9">
    <location>
        <begin position="1"/>
        <end position="19"/>
    </location>
</feature>
<evidence type="ECO:0000256" key="9">
    <source>
        <dbReference type="SAM" id="SignalP"/>
    </source>
</evidence>
<reference evidence="10" key="1">
    <citation type="submission" date="2022-08" db="EMBL/GenBank/DDBJ databases">
        <title>Novel sulfate-reducing endosymbionts in the free-living metamonad Anaeramoeba.</title>
        <authorList>
            <person name="Jerlstrom-Hultqvist J."/>
            <person name="Cepicka I."/>
            <person name="Gallot-Lavallee L."/>
            <person name="Salas-Leiva D."/>
            <person name="Curtis B.A."/>
            <person name="Zahonova K."/>
            <person name="Pipaliya S."/>
            <person name="Dacks J."/>
            <person name="Roger A.J."/>
        </authorList>
    </citation>
    <scope>NUCLEOTIDE SEQUENCE</scope>
    <source>
        <strain evidence="10">Schooner1</strain>
    </source>
</reference>
<keyword evidence="3" id="KW-0813">Transport</keyword>
<evidence type="ECO:0000313" key="10">
    <source>
        <dbReference type="EMBL" id="KAJ6248738.1"/>
    </source>
</evidence>
<accession>A0ABQ8YVU9</accession>
<dbReference type="InterPro" id="IPR013936">
    <property type="entry name" value="CRT-like"/>
</dbReference>
<evidence type="ECO:0000256" key="4">
    <source>
        <dbReference type="ARBA" id="ARBA00022692"/>
    </source>
</evidence>
<name>A0ABQ8YVU9_9EUKA</name>
<dbReference type="SUPFAM" id="SSF103481">
    <property type="entry name" value="Multidrug resistance efflux transporter EmrE"/>
    <property type="match status" value="1"/>
</dbReference>
<evidence type="ECO:0000256" key="2">
    <source>
        <dbReference type="ARBA" id="ARBA00006690"/>
    </source>
</evidence>
<evidence type="ECO:0000256" key="8">
    <source>
        <dbReference type="SAM" id="Phobius"/>
    </source>
</evidence>
<feature type="transmembrane region" description="Helical" evidence="8">
    <location>
        <begin position="336"/>
        <end position="358"/>
    </location>
</feature>
<comment type="similarity">
    <text evidence="2">Belongs to the CRT-like transporter family.</text>
</comment>
<comment type="subcellular location">
    <subcellularLocation>
        <location evidence="1">Membrane</location>
        <topology evidence="1">Multi-pass membrane protein</topology>
    </subcellularLocation>
</comment>
<feature type="transmembrane region" description="Helical" evidence="8">
    <location>
        <begin position="43"/>
        <end position="63"/>
    </location>
</feature>
<keyword evidence="9" id="KW-0732">Signal</keyword>